<dbReference type="KEGG" id="vpa:VPA0259"/>
<accession>Q87JJ0</accession>
<evidence type="ECO:0000313" key="2">
    <source>
        <dbReference type="Proteomes" id="UP000002493"/>
    </source>
</evidence>
<protein>
    <submittedName>
        <fullName evidence="1">Uncharacterized protein</fullName>
    </submittedName>
</protein>
<sequence>MRKEVNDEIPKHIFLTTSKQRLLKLIPIQ</sequence>
<gene>
    <name evidence="1" type="ordered locus">VPA0259</name>
</gene>
<dbReference type="EMBL" id="BA000032">
    <property type="protein sequence ID" value="BAC61602.1"/>
    <property type="molecule type" value="Genomic_DNA"/>
</dbReference>
<organism evidence="1 2">
    <name type="scientific">Vibrio parahaemolyticus serotype O3:K6 (strain RIMD 2210633)</name>
    <dbReference type="NCBI Taxonomy" id="223926"/>
    <lineage>
        <taxon>Bacteria</taxon>
        <taxon>Pseudomonadati</taxon>
        <taxon>Pseudomonadota</taxon>
        <taxon>Gammaproteobacteria</taxon>
        <taxon>Vibrionales</taxon>
        <taxon>Vibrionaceae</taxon>
        <taxon>Vibrio</taxon>
    </lineage>
</organism>
<dbReference type="Proteomes" id="UP000002493">
    <property type="component" value="Chromosome 2"/>
</dbReference>
<dbReference type="HOGENOM" id="CLU_3410474_0_0_6"/>
<dbReference type="AlphaFoldDB" id="Q87JJ0"/>
<evidence type="ECO:0000313" key="1">
    <source>
        <dbReference type="EMBL" id="BAC61602.1"/>
    </source>
</evidence>
<name>Q87JJ0_VIBPA</name>
<reference evidence="1 2" key="1">
    <citation type="journal article" date="2003" name="Lancet">
        <title>Genome sequence of Vibrio parahaemolyticus: a pathogenic mechanism distinct from that of V. cholerae.</title>
        <authorList>
            <person name="Makino K."/>
            <person name="Oshima K."/>
            <person name="Kurokawa K."/>
            <person name="Yokoyama K."/>
            <person name="Uda T."/>
            <person name="Tagomori K."/>
            <person name="Iijima Y."/>
            <person name="Najima M."/>
            <person name="Nakano M."/>
            <person name="Yamashita A."/>
            <person name="Kubota Y."/>
            <person name="Kimura S."/>
            <person name="Yasunaga T."/>
            <person name="Honda T."/>
            <person name="Shinagawa H."/>
            <person name="Hattori M."/>
            <person name="Iida T."/>
        </authorList>
    </citation>
    <scope>NUCLEOTIDE SEQUENCE [LARGE SCALE GENOMIC DNA]</scope>
    <source>
        <strain evidence="2">RIMD 2210633</strain>
    </source>
</reference>
<proteinExistence type="predicted"/>